<evidence type="ECO:0000259" key="2">
    <source>
        <dbReference type="PROSITE" id="PS50263"/>
    </source>
</evidence>
<evidence type="ECO:0000256" key="1">
    <source>
        <dbReference type="ARBA" id="ARBA00010613"/>
    </source>
</evidence>
<dbReference type="CDD" id="cd07583">
    <property type="entry name" value="nitrilase_5"/>
    <property type="match status" value="1"/>
</dbReference>
<evidence type="ECO:0000313" key="4">
    <source>
        <dbReference type="Proteomes" id="UP001185012"/>
    </source>
</evidence>
<dbReference type="InterPro" id="IPR001110">
    <property type="entry name" value="UPF0012_CS"/>
</dbReference>
<accession>A0ABU1IIX9</accession>
<proteinExistence type="inferred from homology"/>
<dbReference type="PANTHER" id="PTHR23088">
    <property type="entry name" value="NITRILASE-RELATED"/>
    <property type="match status" value="1"/>
</dbReference>
<sequence length="264" mass="29740">MRISLIQMDVAFGDPAVNQRRVAKKLAQVVEREHPDVVALPEMWNAGYDLTRLDRIADRGELVEWMGQKSREYGITLMGGSIAEVKDGGHYNASYVFSPQGDVVAQYRKLHLFRLMEEEKFLLPGPEGPVTFPIGGYRAGMIICYDVRFPEMVRSLALEGAELLFVSAEWPHPRLNHWRILNQARAIENQMAVAAINRVGSDPNNTFCGHSMVLDPWGKVLAEGGEGEETLTVDLELAEVARIRRQIPVFEDRVPHMYRIGVSP</sequence>
<organism evidence="3 4">
    <name type="scientific">Desmospora profundinema</name>
    <dbReference type="NCBI Taxonomy" id="1571184"/>
    <lineage>
        <taxon>Bacteria</taxon>
        <taxon>Bacillati</taxon>
        <taxon>Bacillota</taxon>
        <taxon>Bacilli</taxon>
        <taxon>Bacillales</taxon>
        <taxon>Thermoactinomycetaceae</taxon>
        <taxon>Desmospora</taxon>
    </lineage>
</organism>
<dbReference type="EMBL" id="JAVDQG010000001">
    <property type="protein sequence ID" value="MDR6224720.1"/>
    <property type="molecule type" value="Genomic_DNA"/>
</dbReference>
<dbReference type="SUPFAM" id="SSF56317">
    <property type="entry name" value="Carbon-nitrogen hydrolase"/>
    <property type="match status" value="1"/>
</dbReference>
<reference evidence="3 4" key="1">
    <citation type="submission" date="2023-07" db="EMBL/GenBank/DDBJ databases">
        <title>Genomic Encyclopedia of Type Strains, Phase IV (KMG-IV): sequencing the most valuable type-strain genomes for metagenomic binning, comparative biology and taxonomic classification.</title>
        <authorList>
            <person name="Goeker M."/>
        </authorList>
    </citation>
    <scope>NUCLEOTIDE SEQUENCE [LARGE SCALE GENOMIC DNA]</scope>
    <source>
        <strain evidence="3 4">DSM 45903</strain>
    </source>
</reference>
<dbReference type="PROSITE" id="PS50263">
    <property type="entry name" value="CN_HYDROLASE"/>
    <property type="match status" value="1"/>
</dbReference>
<protein>
    <submittedName>
        <fullName evidence="3">Amidohydrolase</fullName>
    </submittedName>
</protein>
<dbReference type="RefSeq" id="WP_309862277.1">
    <property type="nucleotide sequence ID" value="NZ_JAVDQG010000001.1"/>
</dbReference>
<comment type="similarity">
    <text evidence="1">Belongs to the carbon-nitrogen hydrolase superfamily. NIT1/NIT2 family.</text>
</comment>
<comment type="caution">
    <text evidence="3">The sequence shown here is derived from an EMBL/GenBank/DDBJ whole genome shotgun (WGS) entry which is preliminary data.</text>
</comment>
<name>A0ABU1IIX9_9BACL</name>
<gene>
    <name evidence="3" type="ORF">JOE21_000708</name>
</gene>
<dbReference type="PANTHER" id="PTHR23088:SF27">
    <property type="entry name" value="DEAMINATED GLUTATHIONE AMIDASE"/>
    <property type="match status" value="1"/>
</dbReference>
<dbReference type="InterPro" id="IPR036526">
    <property type="entry name" value="C-N_Hydrolase_sf"/>
</dbReference>
<keyword evidence="4" id="KW-1185">Reference proteome</keyword>
<dbReference type="Proteomes" id="UP001185012">
    <property type="component" value="Unassembled WGS sequence"/>
</dbReference>
<dbReference type="InterPro" id="IPR003010">
    <property type="entry name" value="C-N_Hydrolase"/>
</dbReference>
<feature type="domain" description="CN hydrolase" evidence="2">
    <location>
        <begin position="1"/>
        <end position="237"/>
    </location>
</feature>
<evidence type="ECO:0000313" key="3">
    <source>
        <dbReference type="EMBL" id="MDR6224720.1"/>
    </source>
</evidence>
<dbReference type="Pfam" id="PF00795">
    <property type="entry name" value="CN_hydrolase"/>
    <property type="match status" value="1"/>
</dbReference>
<dbReference type="Gene3D" id="3.60.110.10">
    <property type="entry name" value="Carbon-nitrogen hydrolase"/>
    <property type="match status" value="1"/>
</dbReference>
<dbReference type="PROSITE" id="PS01227">
    <property type="entry name" value="UPF0012"/>
    <property type="match status" value="1"/>
</dbReference>